<feature type="compositionally biased region" description="Basic and acidic residues" evidence="3">
    <location>
        <begin position="638"/>
        <end position="647"/>
    </location>
</feature>
<dbReference type="SUPFAM" id="SSF90257">
    <property type="entry name" value="Myosin rod fragments"/>
    <property type="match status" value="1"/>
</dbReference>
<dbReference type="GO" id="GO:0008017">
    <property type="term" value="F:microtubule binding"/>
    <property type="evidence" value="ECO:0007669"/>
    <property type="project" value="TreeGrafter"/>
</dbReference>
<dbReference type="GO" id="GO:0005923">
    <property type="term" value="C:bicellular tight junction"/>
    <property type="evidence" value="ECO:0007669"/>
    <property type="project" value="TreeGrafter"/>
</dbReference>
<feature type="region of interest" description="Disordered" evidence="3">
    <location>
        <begin position="1138"/>
        <end position="1174"/>
    </location>
</feature>
<feature type="compositionally biased region" description="Gly residues" evidence="3">
    <location>
        <begin position="27"/>
        <end position="47"/>
    </location>
</feature>
<dbReference type="PANTHER" id="PTHR46349">
    <property type="entry name" value="CINGULIN-LIKE PROTEIN 1-RELATED"/>
    <property type="match status" value="1"/>
</dbReference>
<evidence type="ECO:0000256" key="3">
    <source>
        <dbReference type="SAM" id="MobiDB-lite"/>
    </source>
</evidence>
<feature type="region of interest" description="Disordered" evidence="3">
    <location>
        <begin position="23"/>
        <end position="54"/>
    </location>
</feature>
<reference evidence="5 6" key="1">
    <citation type="submission" date="2020-06" db="EMBL/GenBank/DDBJ databases">
        <authorList>
            <consortium name="Wellcome Sanger Institute Data Sharing"/>
        </authorList>
    </citation>
    <scope>NUCLEOTIDE SEQUENCE [LARGE SCALE GENOMIC DNA]</scope>
</reference>
<evidence type="ECO:0000256" key="2">
    <source>
        <dbReference type="SAM" id="Coils"/>
    </source>
</evidence>
<dbReference type="PANTHER" id="PTHR46349:SF5">
    <property type="entry name" value="CINGULIN"/>
    <property type="match status" value="1"/>
</dbReference>
<name>A0AAY4DDZ2_9TELE</name>
<feature type="region of interest" description="Disordered" evidence="3">
    <location>
        <begin position="756"/>
        <end position="777"/>
    </location>
</feature>
<feature type="compositionally biased region" description="Low complexity" evidence="3">
    <location>
        <begin position="324"/>
        <end position="334"/>
    </location>
</feature>
<feature type="compositionally biased region" description="Polar residues" evidence="3">
    <location>
        <begin position="719"/>
        <end position="733"/>
    </location>
</feature>
<dbReference type="Proteomes" id="UP000694580">
    <property type="component" value="Chromosome 20"/>
</dbReference>
<feature type="region of interest" description="Disordered" evidence="3">
    <location>
        <begin position="719"/>
        <end position="739"/>
    </location>
</feature>
<feature type="compositionally biased region" description="Polar residues" evidence="3">
    <location>
        <begin position="391"/>
        <end position="414"/>
    </location>
</feature>
<dbReference type="AlphaFoldDB" id="A0AAY4DDZ2"/>
<evidence type="ECO:0000259" key="4">
    <source>
        <dbReference type="Pfam" id="PF01576"/>
    </source>
</evidence>
<feature type="compositionally biased region" description="Basic and acidic residues" evidence="3">
    <location>
        <begin position="266"/>
        <end position="288"/>
    </location>
</feature>
<reference evidence="5" key="3">
    <citation type="submission" date="2025-09" db="UniProtKB">
        <authorList>
            <consortium name="Ensembl"/>
        </authorList>
    </citation>
    <scope>IDENTIFICATION</scope>
</reference>
<proteinExistence type="predicted"/>
<gene>
    <name evidence="5" type="primary">cgnb</name>
</gene>
<evidence type="ECO:0000256" key="1">
    <source>
        <dbReference type="ARBA" id="ARBA00023054"/>
    </source>
</evidence>
<dbReference type="GeneTree" id="ENSGT00940000154489"/>
<feature type="compositionally biased region" description="Polar residues" evidence="3">
    <location>
        <begin position="85"/>
        <end position="102"/>
    </location>
</feature>
<evidence type="ECO:0000313" key="6">
    <source>
        <dbReference type="Proteomes" id="UP000694580"/>
    </source>
</evidence>
<accession>A0AAY4DDZ2</accession>
<feature type="region of interest" description="Disordered" evidence="3">
    <location>
        <begin position="617"/>
        <end position="647"/>
    </location>
</feature>
<dbReference type="InterPro" id="IPR002928">
    <property type="entry name" value="Myosin_tail"/>
</dbReference>
<protein>
    <recommendedName>
        <fullName evidence="4">Myosin tail domain-containing protein</fullName>
    </recommendedName>
</protein>
<dbReference type="Ensembl" id="ENSDCDT00010052470.1">
    <property type="protein sequence ID" value="ENSDCDP00010042436.1"/>
    <property type="gene ID" value="ENSDCDG00010026715.1"/>
</dbReference>
<dbReference type="RefSeq" id="XP_028819044.1">
    <property type="nucleotide sequence ID" value="XM_028963211.1"/>
</dbReference>
<feature type="domain" description="Myosin tail" evidence="4">
    <location>
        <begin position="772"/>
        <end position="1135"/>
    </location>
</feature>
<feature type="compositionally biased region" description="Basic and acidic residues" evidence="3">
    <location>
        <begin position="964"/>
        <end position="1018"/>
    </location>
</feature>
<feature type="region of interest" description="Disordered" evidence="3">
    <location>
        <begin position="81"/>
        <end position="230"/>
    </location>
</feature>
<keyword evidence="6" id="KW-1185">Reference proteome</keyword>
<dbReference type="GeneID" id="114769884"/>
<organism evidence="5 6">
    <name type="scientific">Denticeps clupeoides</name>
    <name type="common">denticle herring</name>
    <dbReference type="NCBI Taxonomy" id="299321"/>
    <lineage>
        <taxon>Eukaryota</taxon>
        <taxon>Metazoa</taxon>
        <taxon>Chordata</taxon>
        <taxon>Craniata</taxon>
        <taxon>Vertebrata</taxon>
        <taxon>Euteleostomi</taxon>
        <taxon>Actinopterygii</taxon>
        <taxon>Neopterygii</taxon>
        <taxon>Teleostei</taxon>
        <taxon>Clupei</taxon>
        <taxon>Clupeiformes</taxon>
        <taxon>Denticipitoidei</taxon>
        <taxon>Denticipitidae</taxon>
        <taxon>Denticeps</taxon>
    </lineage>
</organism>
<sequence length="1174" mass="133077">MSSLTADRKPPLDYGVQIRFIKDLDDTGGGFPDRSRVGGGGVTGGGRTPPPSRYGVAVRVQGISGQPYVVLKDGEKGDSYGVQLKAQSQAHGTTSGRSSPFTSLPLAQRDSKPYQEPRPAVDTPGSTDEEPVEAFGSPSKRPPGDGQAGSQVEGEGQVAEMVPNAKPSVSTNVIEKQETGGLNEAGLRKVGPKPKGVGPKEANFSGKSQFPIETFPEPPPPISFNEEPVPAIDTKSLAPINKLISKFNSGSPSVESPVSTGGQTQPRDRSRARARLHFDERHRSHSLEACEDQLPNRTPPVSPSSSPSPTFNPYAPPTPTANRSQSSSSSSLSSIPAYNSLGHKSPSVAKATTVTESAPAIFSQAPRNFVPKDTPPALPKKPMSPEIGKSSGHSLSLTNGDLYNTTKYRPNVNDSLLKRKPNSSLENFGDTKVSLSGMESSLKENLSLEEQLEQSQRELKEAKEELVQLRMEKDRAESRLHQQEDQLAELQEDLRRVSENSPQMESVQTELMSVRAELAEATMLRQNQEETLRQRERELTALKGVLKEEVATHDHEIEALKEQFSQDMETLRQSMENVSQTQLEMEEERQKVNTSIMTLQQDLKDSKEQGLSWKKQLQSISQERGQHRAPQKLLQVQSERKEDEETLKQELRTCHNELRELEEKFVQQRAELQKKEEGLNALKAATDKREVELKAEFDSWKDQSQQEKHKLERALETAKQSLMGSEQRLQNQESNKEANLELQEVNARLRERLNRRTRMQPSVPLSSEAEEALEEENRALKMQLEEARRGASRLCQERDELNRQLEEREREREALRRGKSELEEQKRLLDRALEKINKEMELLMGDSRQSVQILQAQLDEYRDRSRRELQESQRQSKERLTELQRAQASIKALQEEVSRLKRELLTSTEDRDSAQLDRDLLNSRLKHLESELDTERSSQTDRSREIRNLEDKIKSLEIELDEEKSGTELLNDRITRSREQSDQLRSDLMQERSARHDLEMDKSALERQVKDLRSRVADMEGQSRPSTGVTLLENKVQELEERLRSEEREKSGIQASLRRMERKLKDLNATLDEERHQYAEQRDQLSLRVKALKRQLDESEGEVERLEGVRRKNLREVEEQQERQEVLQAKVTALEGEIKRKMREARRPTLGPSSLSSEEEDGFYDNGSSFTEGL</sequence>
<evidence type="ECO:0000313" key="5">
    <source>
        <dbReference type="Ensembl" id="ENSDCDP00010042436.1"/>
    </source>
</evidence>
<dbReference type="Pfam" id="PF01576">
    <property type="entry name" value="Myosin_tail_1"/>
    <property type="match status" value="1"/>
</dbReference>
<feature type="compositionally biased region" description="Polar residues" evidence="3">
    <location>
        <begin position="246"/>
        <end position="265"/>
    </location>
</feature>
<dbReference type="GO" id="GO:0000226">
    <property type="term" value="P:microtubule cytoskeleton organization"/>
    <property type="evidence" value="ECO:0007669"/>
    <property type="project" value="TreeGrafter"/>
</dbReference>
<reference evidence="5" key="2">
    <citation type="submission" date="2025-08" db="UniProtKB">
        <authorList>
            <consortium name="Ensembl"/>
        </authorList>
    </citation>
    <scope>IDENTIFICATION</scope>
</reference>
<feature type="coiled-coil region" evidence="2">
    <location>
        <begin position="438"/>
        <end position="609"/>
    </location>
</feature>
<feature type="region of interest" description="Disordered" evidence="3">
    <location>
        <begin position="964"/>
        <end position="1033"/>
    </location>
</feature>
<keyword evidence="1 2" id="KW-0175">Coiled coil</keyword>
<dbReference type="RefSeq" id="XP_028819043.1">
    <property type="nucleotide sequence ID" value="XM_028963210.1"/>
</dbReference>
<dbReference type="GO" id="GO:0016459">
    <property type="term" value="C:myosin complex"/>
    <property type="evidence" value="ECO:0007669"/>
    <property type="project" value="InterPro"/>
</dbReference>
<feature type="region of interest" description="Disordered" evidence="3">
    <location>
        <begin position="243"/>
        <end position="431"/>
    </location>
</feature>